<accession>A0A835I070</accession>
<evidence type="ECO:0000313" key="3">
    <source>
        <dbReference type="EMBL" id="KAF9607593.1"/>
    </source>
</evidence>
<dbReference type="Gene3D" id="3.90.1320.10">
    <property type="entry name" value="Outer-capsid protein sigma 3, large lobe"/>
    <property type="match status" value="1"/>
</dbReference>
<dbReference type="Pfam" id="PF03080">
    <property type="entry name" value="Neprosin"/>
    <property type="match status" value="1"/>
</dbReference>
<dbReference type="PROSITE" id="PS52045">
    <property type="entry name" value="NEPROSIN_PEP_CD"/>
    <property type="match status" value="1"/>
</dbReference>
<evidence type="ECO:0000256" key="1">
    <source>
        <dbReference type="SAM" id="SignalP"/>
    </source>
</evidence>
<keyword evidence="1" id="KW-0732">Signal</keyword>
<dbReference type="OrthoDB" id="1858978at2759"/>
<dbReference type="AlphaFoldDB" id="A0A835I070"/>
<organism evidence="3 4">
    <name type="scientific">Coptis chinensis</name>
    <dbReference type="NCBI Taxonomy" id="261450"/>
    <lineage>
        <taxon>Eukaryota</taxon>
        <taxon>Viridiplantae</taxon>
        <taxon>Streptophyta</taxon>
        <taxon>Embryophyta</taxon>
        <taxon>Tracheophyta</taxon>
        <taxon>Spermatophyta</taxon>
        <taxon>Magnoliopsida</taxon>
        <taxon>Ranunculales</taxon>
        <taxon>Ranunculaceae</taxon>
        <taxon>Coptidoideae</taxon>
        <taxon>Coptis</taxon>
    </lineage>
</organism>
<feature type="domain" description="Neprosin PEP catalytic" evidence="2">
    <location>
        <begin position="141"/>
        <end position="392"/>
    </location>
</feature>
<dbReference type="InterPro" id="IPR004314">
    <property type="entry name" value="Neprosin"/>
</dbReference>
<dbReference type="PANTHER" id="PTHR31589">
    <property type="entry name" value="PROTEIN, PUTATIVE (DUF239)-RELATED-RELATED"/>
    <property type="match status" value="1"/>
</dbReference>
<name>A0A835I070_9MAGN</name>
<dbReference type="InterPro" id="IPR053168">
    <property type="entry name" value="Glutamic_endopeptidase"/>
</dbReference>
<protein>
    <recommendedName>
        <fullName evidence="2">Neprosin PEP catalytic domain-containing protein</fullName>
    </recommendedName>
</protein>
<keyword evidence="4" id="KW-1185">Reference proteome</keyword>
<evidence type="ECO:0000313" key="4">
    <source>
        <dbReference type="Proteomes" id="UP000631114"/>
    </source>
</evidence>
<comment type="caution">
    <text evidence="3">The sequence shown here is derived from an EMBL/GenBank/DDBJ whole genome shotgun (WGS) entry which is preliminary data.</text>
</comment>
<dbReference type="Proteomes" id="UP000631114">
    <property type="component" value="Unassembled WGS sequence"/>
</dbReference>
<sequence>MASIALLVVLFLCLSYYGVGGRMLAEEDDLELEEQLKILNKPPRKTIETKYGDIFDCVDIERQPAFDNPLLNNHKIRMRPTSSPKVMIHGTTSAHGQSRTMLKGIGACPQGTVPIRRTRREDLVRAKSFLRSHRAAYEPHIPGQFRALLRLGRTEMAIKHFGAGGHINVQNPPVGPEQYSAALIWVESSPEPDLNAIHAGWQVSYELYNDSRTRLFTYWEGNGPNNKGCYHHLCPGFVQIDKAHPIGQVIEPISKYGGDQQELKLAIYQDPDTKDWWLLNTGLNIHYGYWPKALFPSLEGGAVQVAWGGLVKAGENKTNPPMGSGHFDGNFGHTCYFKECQVFDEEGTPHDADISFTVKLADNSECYDVNSNYITEENGYSFFFGGAGGHCGE</sequence>
<dbReference type="InterPro" id="IPR025521">
    <property type="entry name" value="Neprosin_propep"/>
</dbReference>
<feature type="signal peptide" evidence="1">
    <location>
        <begin position="1"/>
        <end position="20"/>
    </location>
</feature>
<dbReference type="Pfam" id="PF14365">
    <property type="entry name" value="Neprosin_AP"/>
    <property type="match status" value="1"/>
</dbReference>
<feature type="chain" id="PRO_5032860781" description="Neprosin PEP catalytic domain-containing protein" evidence="1">
    <location>
        <begin position="21"/>
        <end position="393"/>
    </location>
</feature>
<proteinExistence type="predicted"/>
<gene>
    <name evidence="3" type="ORF">IFM89_037521</name>
</gene>
<reference evidence="3 4" key="1">
    <citation type="submission" date="2020-10" db="EMBL/GenBank/DDBJ databases">
        <title>The Coptis chinensis genome and diversification of protoberbering-type alkaloids.</title>
        <authorList>
            <person name="Wang B."/>
            <person name="Shu S."/>
            <person name="Song C."/>
            <person name="Liu Y."/>
        </authorList>
    </citation>
    <scope>NUCLEOTIDE SEQUENCE [LARGE SCALE GENOMIC DNA]</scope>
    <source>
        <strain evidence="3">HL-2020</strain>
        <tissue evidence="3">Leaf</tissue>
    </source>
</reference>
<dbReference type="EMBL" id="JADFTS010000005">
    <property type="protein sequence ID" value="KAF9607593.1"/>
    <property type="molecule type" value="Genomic_DNA"/>
</dbReference>
<evidence type="ECO:0000259" key="2">
    <source>
        <dbReference type="PROSITE" id="PS52045"/>
    </source>
</evidence>
<dbReference type="PANTHER" id="PTHR31589:SF235">
    <property type="entry name" value="PROTEIN, PUTATIVE (DUF239)-RELATED"/>
    <property type="match status" value="1"/>
</dbReference>